<evidence type="ECO:0000313" key="2">
    <source>
        <dbReference type="EMBL" id="MBD1372558.1"/>
    </source>
</evidence>
<dbReference type="Pfam" id="PF07883">
    <property type="entry name" value="Cupin_2"/>
    <property type="match status" value="1"/>
</dbReference>
<comment type="caution">
    <text evidence="2">The sequence shown here is derived from an EMBL/GenBank/DDBJ whole genome shotgun (WGS) entry which is preliminary data.</text>
</comment>
<name>A0A926NFV2_9BACL</name>
<dbReference type="Gene3D" id="2.60.120.10">
    <property type="entry name" value="Jelly Rolls"/>
    <property type="match status" value="1"/>
</dbReference>
<dbReference type="SUPFAM" id="SSF51182">
    <property type="entry name" value="RmlC-like cupins"/>
    <property type="match status" value="1"/>
</dbReference>
<proteinExistence type="predicted"/>
<reference evidence="2" key="1">
    <citation type="submission" date="2020-09" db="EMBL/GenBank/DDBJ databases">
        <title>A novel bacterium of genus Hazenella, isolated from South China Sea.</title>
        <authorList>
            <person name="Huang H."/>
            <person name="Mo K."/>
            <person name="Hu Y."/>
        </authorList>
    </citation>
    <scope>NUCLEOTIDE SEQUENCE</scope>
    <source>
        <strain evidence="2">IB182357</strain>
    </source>
</reference>
<dbReference type="RefSeq" id="WP_191140483.1">
    <property type="nucleotide sequence ID" value="NZ_JACXAG020000006.1"/>
</dbReference>
<accession>A0A926NFV2</accession>
<dbReference type="InterPro" id="IPR014710">
    <property type="entry name" value="RmlC-like_jellyroll"/>
</dbReference>
<gene>
    <name evidence="2" type="ORF">IC620_09345</name>
</gene>
<sequence>MKMNKKIAPHYKWGTDCDGWLLADHPAFSVIEERMPAHTKEVRHYHTNARQFFYILSGTATLEVEGKYIELSPQDGIEIAPLTIHQMMNRTDHELSFILFSSPSTRGDRKVSPKNNLL</sequence>
<dbReference type="InterPro" id="IPR053146">
    <property type="entry name" value="QDO-like"/>
</dbReference>
<dbReference type="InterPro" id="IPR011051">
    <property type="entry name" value="RmlC_Cupin_sf"/>
</dbReference>
<dbReference type="PANTHER" id="PTHR36440">
    <property type="entry name" value="PUTATIVE (AFU_ORTHOLOGUE AFUA_8G07350)-RELATED"/>
    <property type="match status" value="1"/>
</dbReference>
<organism evidence="2 3">
    <name type="scientific">Polycladospora coralii</name>
    <dbReference type="NCBI Taxonomy" id="2771432"/>
    <lineage>
        <taxon>Bacteria</taxon>
        <taxon>Bacillati</taxon>
        <taxon>Bacillota</taxon>
        <taxon>Bacilli</taxon>
        <taxon>Bacillales</taxon>
        <taxon>Thermoactinomycetaceae</taxon>
        <taxon>Polycladospora</taxon>
    </lineage>
</organism>
<dbReference type="AlphaFoldDB" id="A0A926NFV2"/>
<evidence type="ECO:0000313" key="3">
    <source>
        <dbReference type="Proteomes" id="UP000661691"/>
    </source>
</evidence>
<dbReference type="InterPro" id="IPR013096">
    <property type="entry name" value="Cupin_2"/>
</dbReference>
<dbReference type="PANTHER" id="PTHR36440:SF1">
    <property type="entry name" value="PUTATIVE (AFU_ORTHOLOGUE AFUA_8G07350)-RELATED"/>
    <property type="match status" value="1"/>
</dbReference>
<dbReference type="EMBL" id="JACXAH010000011">
    <property type="protein sequence ID" value="MBD1372558.1"/>
    <property type="molecule type" value="Genomic_DNA"/>
</dbReference>
<feature type="domain" description="Cupin type-2" evidence="1">
    <location>
        <begin position="33"/>
        <end position="98"/>
    </location>
</feature>
<keyword evidence="3" id="KW-1185">Reference proteome</keyword>
<evidence type="ECO:0000259" key="1">
    <source>
        <dbReference type="Pfam" id="PF07883"/>
    </source>
</evidence>
<protein>
    <submittedName>
        <fullName evidence="2">Cupin domain-containing protein</fullName>
    </submittedName>
</protein>
<dbReference type="Proteomes" id="UP000661691">
    <property type="component" value="Unassembled WGS sequence"/>
</dbReference>